<feature type="region of interest" description="Disordered" evidence="1">
    <location>
        <begin position="52"/>
        <end position="88"/>
    </location>
</feature>
<reference evidence="2 3" key="1">
    <citation type="submission" date="2023-02" db="EMBL/GenBank/DDBJ databases">
        <title>LHISI_Scaffold_Assembly.</title>
        <authorList>
            <person name="Stuart O.P."/>
            <person name="Cleave R."/>
            <person name="Magrath M.J.L."/>
            <person name="Mikheyev A.S."/>
        </authorList>
    </citation>
    <scope>NUCLEOTIDE SEQUENCE [LARGE SCALE GENOMIC DNA]</scope>
    <source>
        <strain evidence="2">Daus_M_001</strain>
        <tissue evidence="2">Leg muscle</tissue>
    </source>
</reference>
<evidence type="ECO:0000313" key="2">
    <source>
        <dbReference type="EMBL" id="KAJ8890081.1"/>
    </source>
</evidence>
<sequence length="212" mass="24360">MGTATEIIRLTSHHHNTLTSHVHHTAHHSTDLIRDHDGITRNRIQFQGNTFSKEANTTQVEEDTTTAGIIQDDEENTTGEDRRRSRTVISPKREEEIATRNREDRRRINSNRDIGQDRITIPEMTDRLRNSSTLVITPQGLAVQRKVYVANPQQLDPRVLVFYSTPPGNNWWNSNTRNVPANPAQKELNNYGLVKTRPLAEPYNCSRYHGVY</sequence>
<keyword evidence="3" id="KW-1185">Reference proteome</keyword>
<dbReference type="Proteomes" id="UP001159363">
    <property type="component" value="Chromosome 3"/>
</dbReference>
<comment type="caution">
    <text evidence="2">The sequence shown here is derived from an EMBL/GenBank/DDBJ whole genome shotgun (WGS) entry which is preliminary data.</text>
</comment>
<dbReference type="EMBL" id="JARBHB010000003">
    <property type="protein sequence ID" value="KAJ8890081.1"/>
    <property type="molecule type" value="Genomic_DNA"/>
</dbReference>
<organism evidence="2 3">
    <name type="scientific">Dryococelus australis</name>
    <dbReference type="NCBI Taxonomy" id="614101"/>
    <lineage>
        <taxon>Eukaryota</taxon>
        <taxon>Metazoa</taxon>
        <taxon>Ecdysozoa</taxon>
        <taxon>Arthropoda</taxon>
        <taxon>Hexapoda</taxon>
        <taxon>Insecta</taxon>
        <taxon>Pterygota</taxon>
        <taxon>Neoptera</taxon>
        <taxon>Polyneoptera</taxon>
        <taxon>Phasmatodea</taxon>
        <taxon>Verophasmatodea</taxon>
        <taxon>Anareolatae</taxon>
        <taxon>Phasmatidae</taxon>
        <taxon>Eurycanthinae</taxon>
        <taxon>Dryococelus</taxon>
    </lineage>
</organism>
<protein>
    <submittedName>
        <fullName evidence="2">Uncharacterized protein</fullName>
    </submittedName>
</protein>
<name>A0ABQ9I0B4_9NEOP</name>
<proteinExistence type="predicted"/>
<evidence type="ECO:0000256" key="1">
    <source>
        <dbReference type="SAM" id="MobiDB-lite"/>
    </source>
</evidence>
<evidence type="ECO:0000313" key="3">
    <source>
        <dbReference type="Proteomes" id="UP001159363"/>
    </source>
</evidence>
<gene>
    <name evidence="2" type="ORF">PR048_009588</name>
</gene>
<accession>A0ABQ9I0B4</accession>